<reference evidence="2" key="1">
    <citation type="submission" date="2023-08" db="EMBL/GenBank/DDBJ databases">
        <authorList>
            <person name="Alioto T."/>
            <person name="Alioto T."/>
            <person name="Gomez Garrido J."/>
        </authorList>
    </citation>
    <scope>NUCLEOTIDE SEQUENCE</scope>
</reference>
<dbReference type="AlphaFoldDB" id="A0AA36FDX9"/>
<evidence type="ECO:0000313" key="2">
    <source>
        <dbReference type="EMBL" id="CAI9733639.1"/>
    </source>
</evidence>
<keyword evidence="3" id="KW-1185">Reference proteome</keyword>
<proteinExistence type="predicted"/>
<accession>A0AA36FDX9</accession>
<organism evidence="2 3">
    <name type="scientific">Octopus vulgaris</name>
    <name type="common">Common octopus</name>
    <dbReference type="NCBI Taxonomy" id="6645"/>
    <lineage>
        <taxon>Eukaryota</taxon>
        <taxon>Metazoa</taxon>
        <taxon>Spiralia</taxon>
        <taxon>Lophotrochozoa</taxon>
        <taxon>Mollusca</taxon>
        <taxon>Cephalopoda</taxon>
        <taxon>Coleoidea</taxon>
        <taxon>Octopodiformes</taxon>
        <taxon>Octopoda</taxon>
        <taxon>Incirrata</taxon>
        <taxon>Octopodidae</taxon>
        <taxon>Octopus</taxon>
    </lineage>
</organism>
<evidence type="ECO:0000313" key="3">
    <source>
        <dbReference type="Proteomes" id="UP001162480"/>
    </source>
</evidence>
<feature type="region of interest" description="Disordered" evidence="1">
    <location>
        <begin position="29"/>
        <end position="52"/>
    </location>
</feature>
<name>A0AA36FDX9_OCTVU</name>
<dbReference type="EMBL" id="OX597828">
    <property type="protein sequence ID" value="CAI9733639.1"/>
    <property type="molecule type" value="Genomic_DNA"/>
</dbReference>
<gene>
    <name evidence="2" type="ORF">OCTVUL_1B028783</name>
</gene>
<sequence length="77" mass="9113">MNEWREKRNSLELKDAESPNIVKMVKLAGNKDWENQSHARHGRDNNGKREMVERKDIALIEKVTLSEVTTEDHYQKH</sequence>
<dbReference type="Proteomes" id="UP001162480">
    <property type="component" value="Chromosome 15"/>
</dbReference>
<protein>
    <submittedName>
        <fullName evidence="2">Uncharacterized protein</fullName>
    </submittedName>
</protein>
<evidence type="ECO:0000256" key="1">
    <source>
        <dbReference type="SAM" id="MobiDB-lite"/>
    </source>
</evidence>